<organism evidence="1">
    <name type="scientific">marine sediment metagenome</name>
    <dbReference type="NCBI Taxonomy" id="412755"/>
    <lineage>
        <taxon>unclassified sequences</taxon>
        <taxon>metagenomes</taxon>
        <taxon>ecological metagenomes</taxon>
    </lineage>
</organism>
<reference evidence="1" key="1">
    <citation type="journal article" date="2015" name="Nature">
        <title>Complex archaea that bridge the gap between prokaryotes and eukaryotes.</title>
        <authorList>
            <person name="Spang A."/>
            <person name="Saw J.H."/>
            <person name="Jorgensen S.L."/>
            <person name="Zaremba-Niedzwiedzka K."/>
            <person name="Martijn J."/>
            <person name="Lind A.E."/>
            <person name="van Eijk R."/>
            <person name="Schleper C."/>
            <person name="Guy L."/>
            <person name="Ettema T.J."/>
        </authorList>
    </citation>
    <scope>NUCLEOTIDE SEQUENCE</scope>
</reference>
<proteinExistence type="predicted"/>
<evidence type="ECO:0000313" key="1">
    <source>
        <dbReference type="EMBL" id="KKN57682.1"/>
    </source>
</evidence>
<accession>A0A0F9S611</accession>
<evidence type="ECO:0008006" key="2">
    <source>
        <dbReference type="Google" id="ProtNLM"/>
    </source>
</evidence>
<dbReference type="EMBL" id="LAZR01000794">
    <property type="protein sequence ID" value="KKN57682.1"/>
    <property type="molecule type" value="Genomic_DNA"/>
</dbReference>
<protein>
    <recommendedName>
        <fullName evidence="2">Carboxypeptidase-like regulatory domain-containing protein</fullName>
    </recommendedName>
</protein>
<name>A0A0F9S611_9ZZZZ</name>
<comment type="caution">
    <text evidence="1">The sequence shown here is derived from an EMBL/GenBank/DDBJ whole genome shotgun (WGS) entry which is preliminary data.</text>
</comment>
<dbReference type="InterPro" id="IPR008969">
    <property type="entry name" value="CarboxyPept-like_regulatory"/>
</dbReference>
<dbReference type="SUPFAM" id="SSF49464">
    <property type="entry name" value="Carboxypeptidase regulatory domain-like"/>
    <property type="match status" value="1"/>
</dbReference>
<gene>
    <name evidence="1" type="ORF">LCGC14_0559790</name>
</gene>
<dbReference type="AlphaFoldDB" id="A0A0F9S611"/>
<sequence>MRFKTTFFISFFFCILSAFGQRNLSGRTIDQFLESTIGIEIFDKDTTKIGQTDLNGYFQIKLPKETDKLIFAGVGFEWATVTIPKECNNSEIILFLASTYDFITPKKVDRLRKEEFEKLTKLHSQAFQKGLFKTEEPCVIRKFEPNFPDLDKIRRQDKLRKKQIKTEFKELNIGDVVKIPFGIDTSENEVRTYYSPCKNCTEEDYDFVIEGKIIKKYNRKLTLEIIVTKMENYDFLKYRGENLKINSRFKYETKYYEVIID</sequence>